<dbReference type="PROSITE" id="PS50937">
    <property type="entry name" value="HTH_MERR_2"/>
    <property type="match status" value="1"/>
</dbReference>
<sequence>MSDDIYAHIPVGGIIVNHEVVHQLHASHSIASGQSRHVDKGADAANTAGYYLIGDLARDFGVTLRALRFYEDKGLLRPGRRGAVRLYSDRDRERLAIILKGKQLGFTLGEIAGMIERNEGDFNSASNGLTLRLSVDQISEQIRHLEAQKRDIEAAITELEASRAHVARLKL</sequence>
<dbReference type="GO" id="GO:0003677">
    <property type="term" value="F:DNA binding"/>
    <property type="evidence" value="ECO:0007669"/>
    <property type="project" value="UniProtKB-KW"/>
</dbReference>
<keyword evidence="2" id="KW-0175">Coiled coil</keyword>
<dbReference type="InterPro" id="IPR009061">
    <property type="entry name" value="DNA-bd_dom_put_sf"/>
</dbReference>
<organism evidence="4 5">
    <name type="scientific">Camelimonas lactis</name>
    <dbReference type="NCBI Taxonomy" id="659006"/>
    <lineage>
        <taxon>Bacteria</taxon>
        <taxon>Pseudomonadati</taxon>
        <taxon>Pseudomonadota</taxon>
        <taxon>Alphaproteobacteria</taxon>
        <taxon>Hyphomicrobiales</taxon>
        <taxon>Chelatococcaceae</taxon>
        <taxon>Camelimonas</taxon>
    </lineage>
</organism>
<dbReference type="GO" id="GO:0003700">
    <property type="term" value="F:DNA-binding transcription factor activity"/>
    <property type="evidence" value="ECO:0007669"/>
    <property type="project" value="InterPro"/>
</dbReference>
<dbReference type="EMBL" id="SLWL01000020">
    <property type="protein sequence ID" value="TCO08961.1"/>
    <property type="molecule type" value="Genomic_DNA"/>
</dbReference>
<dbReference type="CDD" id="cd04776">
    <property type="entry name" value="HTH_GnyR"/>
    <property type="match status" value="1"/>
</dbReference>
<dbReference type="InterPro" id="IPR000551">
    <property type="entry name" value="MerR-type_HTH_dom"/>
</dbReference>
<dbReference type="PANTHER" id="PTHR30204">
    <property type="entry name" value="REDOX-CYCLING DRUG-SENSING TRANSCRIPTIONAL ACTIVATOR SOXR"/>
    <property type="match status" value="1"/>
</dbReference>
<reference evidence="4 5" key="1">
    <citation type="submission" date="2019-03" db="EMBL/GenBank/DDBJ databases">
        <title>Genomic Encyclopedia of Type Strains, Phase IV (KMG-IV): sequencing the most valuable type-strain genomes for metagenomic binning, comparative biology and taxonomic classification.</title>
        <authorList>
            <person name="Goeker M."/>
        </authorList>
    </citation>
    <scope>NUCLEOTIDE SEQUENCE [LARGE SCALE GENOMIC DNA]</scope>
    <source>
        <strain evidence="4 5">DSM 22958</strain>
    </source>
</reference>
<dbReference type="SUPFAM" id="SSF46955">
    <property type="entry name" value="Putative DNA-binding domain"/>
    <property type="match status" value="1"/>
</dbReference>
<keyword evidence="5" id="KW-1185">Reference proteome</keyword>
<feature type="coiled-coil region" evidence="2">
    <location>
        <begin position="135"/>
        <end position="165"/>
    </location>
</feature>
<evidence type="ECO:0000313" key="5">
    <source>
        <dbReference type="Proteomes" id="UP000294881"/>
    </source>
</evidence>
<accession>A0A4R2GJP4</accession>
<dbReference type="PANTHER" id="PTHR30204:SF58">
    <property type="entry name" value="HTH-TYPE TRANSCRIPTIONAL REGULATOR YFMP"/>
    <property type="match status" value="1"/>
</dbReference>
<gene>
    <name evidence="4" type="ORF">EV666_12032</name>
</gene>
<comment type="caution">
    <text evidence="4">The sequence shown here is derived from an EMBL/GenBank/DDBJ whole genome shotgun (WGS) entry which is preliminary data.</text>
</comment>
<evidence type="ECO:0000256" key="2">
    <source>
        <dbReference type="SAM" id="Coils"/>
    </source>
</evidence>
<dbReference type="SMART" id="SM00422">
    <property type="entry name" value="HTH_MERR"/>
    <property type="match status" value="1"/>
</dbReference>
<proteinExistence type="predicted"/>
<keyword evidence="1 4" id="KW-0238">DNA-binding</keyword>
<feature type="domain" description="HTH merR-type" evidence="3">
    <location>
        <begin position="50"/>
        <end position="117"/>
    </location>
</feature>
<dbReference type="InterPro" id="IPR047057">
    <property type="entry name" value="MerR_fam"/>
</dbReference>
<evidence type="ECO:0000256" key="1">
    <source>
        <dbReference type="ARBA" id="ARBA00023125"/>
    </source>
</evidence>
<protein>
    <submittedName>
        <fullName evidence="4">DNA-binding transcriptional MerR regulator</fullName>
    </submittedName>
</protein>
<dbReference type="AlphaFoldDB" id="A0A4R2GJP4"/>
<name>A0A4R2GJP4_9HYPH</name>
<evidence type="ECO:0000259" key="3">
    <source>
        <dbReference type="PROSITE" id="PS50937"/>
    </source>
</evidence>
<dbReference type="Gene3D" id="1.10.1660.10">
    <property type="match status" value="1"/>
</dbReference>
<evidence type="ECO:0000313" key="4">
    <source>
        <dbReference type="EMBL" id="TCO08961.1"/>
    </source>
</evidence>
<dbReference type="Pfam" id="PF13411">
    <property type="entry name" value="MerR_1"/>
    <property type="match status" value="1"/>
</dbReference>
<dbReference type="Proteomes" id="UP000294881">
    <property type="component" value="Unassembled WGS sequence"/>
</dbReference>